<organism evidence="1">
    <name type="scientific">hydrocarbon metagenome</name>
    <dbReference type="NCBI Taxonomy" id="938273"/>
    <lineage>
        <taxon>unclassified sequences</taxon>
        <taxon>metagenomes</taxon>
        <taxon>ecological metagenomes</taxon>
    </lineage>
</organism>
<accession>A0A0W8E7C8</accession>
<gene>
    <name evidence="1" type="ORF">ASZ90_018249</name>
</gene>
<dbReference type="AlphaFoldDB" id="A0A0W8E7C8"/>
<name>A0A0W8E7C8_9ZZZZ</name>
<dbReference type="EMBL" id="LNQE01001852">
    <property type="protein sequence ID" value="KUG04349.1"/>
    <property type="molecule type" value="Genomic_DNA"/>
</dbReference>
<protein>
    <submittedName>
        <fullName evidence="1">Uncharacterized protein</fullName>
    </submittedName>
</protein>
<comment type="caution">
    <text evidence="1">The sequence shown here is derived from an EMBL/GenBank/DDBJ whole genome shotgun (WGS) entry which is preliminary data.</text>
</comment>
<evidence type="ECO:0000313" key="1">
    <source>
        <dbReference type="EMBL" id="KUG04349.1"/>
    </source>
</evidence>
<proteinExistence type="predicted"/>
<sequence>MAAFGVIPGGMKDKCCGSTAVINLKGLPLNGRPFFLL</sequence>
<reference evidence="1" key="1">
    <citation type="journal article" date="2015" name="Proc. Natl. Acad. Sci. U.S.A.">
        <title>Networks of energetic and metabolic interactions define dynamics in microbial communities.</title>
        <authorList>
            <person name="Embree M."/>
            <person name="Liu J.K."/>
            <person name="Al-Bassam M.M."/>
            <person name="Zengler K."/>
        </authorList>
    </citation>
    <scope>NUCLEOTIDE SEQUENCE</scope>
</reference>